<evidence type="ECO:0000313" key="3">
    <source>
        <dbReference type="EMBL" id="KAJ9552218.1"/>
    </source>
</evidence>
<dbReference type="Pfam" id="PF12776">
    <property type="entry name" value="Myb_DNA-bind_3"/>
    <property type="match status" value="1"/>
</dbReference>
<reference evidence="3" key="1">
    <citation type="submission" date="2023-03" db="EMBL/GenBank/DDBJ databases">
        <title>Chromosome-scale reference genome and RAD-based genetic map of yellow starthistle (Centaurea solstitialis) reveal putative structural variation and QTLs associated with invader traits.</title>
        <authorList>
            <person name="Reatini B."/>
            <person name="Cang F.A."/>
            <person name="Jiang Q."/>
            <person name="Mckibben M.T.W."/>
            <person name="Barker M.S."/>
            <person name="Rieseberg L.H."/>
            <person name="Dlugosch K.M."/>
        </authorList>
    </citation>
    <scope>NUCLEOTIDE SEQUENCE</scope>
    <source>
        <strain evidence="3">CAN-66</strain>
        <tissue evidence="3">Leaf</tissue>
    </source>
</reference>
<protein>
    <recommendedName>
        <fullName evidence="2">Myb/SANT-like domain-containing protein</fullName>
    </recommendedName>
</protein>
<sequence length="338" mass="38641">MSKKVTDGNTIKKDQFHWTSQMDDAFIQAMLKEQDKGNRVDGTFTSQAYANMVDVLSKTLNKDFNKKHLKNCLKTLKYHFSQCYDVFRSVSLSGFAWNSETKLFEAEEEVWEALIAVCVLTNFIYNIHRLLSLILQLFVFNRKSPMLQNGKGKISNYDEMLELFGRDRATGGAAETTKERRNQMNANKQIPETIDEIDHMVSIDEISLENVNSSDDIQITSPMPASQMNQPKLTTSKNKKRKVDEEDVTTVKIMASIDNVANAIRKSSKVLNLFTLSHPPLYSAKEIFDELQMMGVEPEKISRAYLFLVDKPNKVRALFGCPLPMRMSILKDMMDAYS</sequence>
<comment type="caution">
    <text evidence="3">The sequence shown here is derived from an EMBL/GenBank/DDBJ whole genome shotgun (WGS) entry which is preliminary data.</text>
</comment>
<feature type="region of interest" description="Disordered" evidence="1">
    <location>
        <begin position="217"/>
        <end position="241"/>
    </location>
</feature>
<gene>
    <name evidence="3" type="ORF">OSB04_016263</name>
</gene>
<dbReference type="InterPro" id="IPR024752">
    <property type="entry name" value="Myb/SANT-like_dom"/>
</dbReference>
<evidence type="ECO:0000256" key="1">
    <source>
        <dbReference type="SAM" id="MobiDB-lite"/>
    </source>
</evidence>
<name>A0AA38TKL8_9ASTR</name>
<dbReference type="PANTHER" id="PTHR46929">
    <property type="entry name" value="EXPRESSED PROTEIN"/>
    <property type="match status" value="1"/>
</dbReference>
<evidence type="ECO:0000259" key="2">
    <source>
        <dbReference type="Pfam" id="PF12776"/>
    </source>
</evidence>
<accession>A0AA38TKL8</accession>
<feature type="domain" description="Myb/SANT-like" evidence="2">
    <location>
        <begin position="17"/>
        <end position="113"/>
    </location>
</feature>
<dbReference type="AlphaFoldDB" id="A0AA38TKL8"/>
<evidence type="ECO:0000313" key="4">
    <source>
        <dbReference type="Proteomes" id="UP001172457"/>
    </source>
</evidence>
<dbReference type="PANTHER" id="PTHR46929:SF4">
    <property type="entry name" value="MYB_SANT-LIKE DOMAIN-CONTAINING PROTEIN"/>
    <property type="match status" value="1"/>
</dbReference>
<dbReference type="Proteomes" id="UP001172457">
    <property type="component" value="Chromosome 4"/>
</dbReference>
<feature type="compositionally biased region" description="Polar residues" evidence="1">
    <location>
        <begin position="217"/>
        <end position="236"/>
    </location>
</feature>
<dbReference type="EMBL" id="JARYMX010000004">
    <property type="protein sequence ID" value="KAJ9552218.1"/>
    <property type="molecule type" value="Genomic_DNA"/>
</dbReference>
<keyword evidence="4" id="KW-1185">Reference proteome</keyword>
<organism evidence="3 4">
    <name type="scientific">Centaurea solstitialis</name>
    <name type="common">yellow star-thistle</name>
    <dbReference type="NCBI Taxonomy" id="347529"/>
    <lineage>
        <taxon>Eukaryota</taxon>
        <taxon>Viridiplantae</taxon>
        <taxon>Streptophyta</taxon>
        <taxon>Embryophyta</taxon>
        <taxon>Tracheophyta</taxon>
        <taxon>Spermatophyta</taxon>
        <taxon>Magnoliopsida</taxon>
        <taxon>eudicotyledons</taxon>
        <taxon>Gunneridae</taxon>
        <taxon>Pentapetalae</taxon>
        <taxon>asterids</taxon>
        <taxon>campanulids</taxon>
        <taxon>Asterales</taxon>
        <taxon>Asteraceae</taxon>
        <taxon>Carduoideae</taxon>
        <taxon>Cardueae</taxon>
        <taxon>Centaureinae</taxon>
        <taxon>Centaurea</taxon>
    </lineage>
</organism>
<proteinExistence type="predicted"/>